<dbReference type="AlphaFoldDB" id="A0A418W4K9"/>
<sequence length="343" mass="36423">MDALSRAGESRPGESRVGDLAGRLARGDHRGEGDAASVAAEIAANPGALPDLVACLFSRNATVRMRAADALERLSRGHGAWLDPYGERLLTEAAAIDQVELRWRLVQILPRLTLSDDQRRRALRWLSDWFETSPSRIVRSSALQAVVDLAERDADLRATAADMLGRAMRSGVPSLAARARRILKPFEVDEAILTAALVREPTGLSLTVLEDRLAVAQLSPGAGLPAWLDWSDPLVGATRTGEALSILCPEARIPATVAADRGWRAFRVEAASVDGAGDSVLFGVLAAIAAPLAQAQIAIFAMSTAASHYVLVRAGDLDRAAAVLAANCEVCWPGQALDEAMDA</sequence>
<dbReference type="InterPro" id="IPR045865">
    <property type="entry name" value="ACT-like_dom_sf"/>
</dbReference>
<keyword evidence="5" id="KW-1185">Reference proteome</keyword>
<dbReference type="Gene3D" id="1.25.10.10">
    <property type="entry name" value="Leucine-rich Repeat Variant"/>
    <property type="match status" value="1"/>
</dbReference>
<organism evidence="4 5">
    <name type="scientific">Azospirillum cavernae</name>
    <dbReference type="NCBI Taxonomy" id="2320860"/>
    <lineage>
        <taxon>Bacteria</taxon>
        <taxon>Pseudomonadati</taxon>
        <taxon>Pseudomonadota</taxon>
        <taxon>Alphaproteobacteria</taxon>
        <taxon>Rhodospirillales</taxon>
        <taxon>Azospirillaceae</taxon>
        <taxon>Azospirillum</taxon>
    </lineage>
</organism>
<feature type="domain" description="CASTOR ACT" evidence="2">
    <location>
        <begin position="261"/>
        <end position="324"/>
    </location>
</feature>
<reference evidence="4 5" key="1">
    <citation type="submission" date="2018-09" db="EMBL/GenBank/DDBJ databases">
        <authorList>
            <person name="Zhu H."/>
        </authorList>
    </citation>
    <scope>NUCLEOTIDE SEQUENCE [LARGE SCALE GENOMIC DNA]</scope>
    <source>
        <strain evidence="4 5">K2W22B-5</strain>
    </source>
</reference>
<dbReference type="Pfam" id="PF13840">
    <property type="entry name" value="ACT_7"/>
    <property type="match status" value="1"/>
</dbReference>
<evidence type="ECO:0000259" key="3">
    <source>
        <dbReference type="Pfam" id="PF21631"/>
    </source>
</evidence>
<evidence type="ECO:0000313" key="5">
    <source>
        <dbReference type="Proteomes" id="UP000283458"/>
    </source>
</evidence>
<dbReference type="InterPro" id="IPR027795">
    <property type="entry name" value="CASTOR_ACT_dom"/>
</dbReference>
<feature type="compositionally biased region" description="Basic and acidic residues" evidence="1">
    <location>
        <begin position="8"/>
        <end position="17"/>
    </location>
</feature>
<evidence type="ECO:0000256" key="1">
    <source>
        <dbReference type="SAM" id="MobiDB-lite"/>
    </source>
</evidence>
<dbReference type="SUPFAM" id="SSF55021">
    <property type="entry name" value="ACT-like"/>
    <property type="match status" value="2"/>
</dbReference>
<name>A0A418W4K9_9PROT</name>
<proteinExistence type="predicted"/>
<evidence type="ECO:0000313" key="4">
    <source>
        <dbReference type="EMBL" id="RJF84887.1"/>
    </source>
</evidence>
<accession>A0A418W4K9</accession>
<comment type="caution">
    <text evidence="4">The sequence shown here is derived from an EMBL/GenBank/DDBJ whole genome shotgun (WGS) entry which is preliminary data.</text>
</comment>
<protein>
    <submittedName>
        <fullName evidence="4">ACT domain-containing protein</fullName>
    </submittedName>
</protein>
<dbReference type="OrthoDB" id="5615858at2"/>
<dbReference type="EMBL" id="QYUL01000001">
    <property type="protein sequence ID" value="RJF84887.1"/>
    <property type="molecule type" value="Genomic_DNA"/>
</dbReference>
<dbReference type="SUPFAM" id="SSF48371">
    <property type="entry name" value="ARM repeat"/>
    <property type="match status" value="1"/>
</dbReference>
<dbReference type="Gene3D" id="3.30.2130.10">
    <property type="entry name" value="VC0802-like"/>
    <property type="match status" value="1"/>
</dbReference>
<evidence type="ECO:0000259" key="2">
    <source>
        <dbReference type="Pfam" id="PF13840"/>
    </source>
</evidence>
<feature type="region of interest" description="Disordered" evidence="1">
    <location>
        <begin position="1"/>
        <end position="28"/>
    </location>
</feature>
<dbReference type="InterPro" id="IPR016024">
    <property type="entry name" value="ARM-type_fold"/>
</dbReference>
<gene>
    <name evidence="4" type="ORF">D3877_10455</name>
</gene>
<dbReference type="Pfam" id="PF21631">
    <property type="entry name" value="A9CJY8-like_N"/>
    <property type="match status" value="1"/>
</dbReference>
<dbReference type="Proteomes" id="UP000283458">
    <property type="component" value="Unassembled WGS sequence"/>
</dbReference>
<feature type="domain" description="A9CJY8-like N-terminal" evidence="3">
    <location>
        <begin position="213"/>
        <end position="255"/>
    </location>
</feature>
<dbReference type="InterPro" id="IPR049447">
    <property type="entry name" value="A9CJY8-like_N"/>
</dbReference>
<dbReference type="InterPro" id="IPR011989">
    <property type="entry name" value="ARM-like"/>
</dbReference>